<feature type="domain" description="CRESS-DNA virus Rep endonuclease" evidence="11">
    <location>
        <begin position="9"/>
        <end position="106"/>
    </location>
</feature>
<name>A0A5N5T1H1_9CRUS</name>
<keyword evidence="6" id="KW-0547">Nucleotide-binding</keyword>
<dbReference type="Pfam" id="PF02407">
    <property type="entry name" value="Viral_Rep"/>
    <property type="match status" value="1"/>
</dbReference>
<accession>A0A5N5T1H1</accession>
<dbReference type="GO" id="GO:0016779">
    <property type="term" value="F:nucleotidyltransferase activity"/>
    <property type="evidence" value="ECO:0007669"/>
    <property type="project" value="UniProtKB-KW"/>
</dbReference>
<evidence type="ECO:0000256" key="4">
    <source>
        <dbReference type="ARBA" id="ARBA00022722"/>
    </source>
</evidence>
<dbReference type="GO" id="GO:0016787">
    <property type="term" value="F:hydrolase activity"/>
    <property type="evidence" value="ECO:0007669"/>
    <property type="project" value="UniProtKB-KW"/>
</dbReference>
<dbReference type="GO" id="GO:0046872">
    <property type="term" value="F:metal ion binding"/>
    <property type="evidence" value="ECO:0007669"/>
    <property type="project" value="UniProtKB-KW"/>
</dbReference>
<dbReference type="PROSITE" id="PS52020">
    <property type="entry name" value="CRESS_DNA_REP"/>
    <property type="match status" value="1"/>
</dbReference>
<dbReference type="InterPro" id="IPR049912">
    <property type="entry name" value="CRESS_DNA_REP"/>
</dbReference>
<evidence type="ECO:0000256" key="9">
    <source>
        <dbReference type="ARBA" id="ARBA00023124"/>
    </source>
</evidence>
<evidence type="ECO:0000256" key="3">
    <source>
        <dbReference type="ARBA" id="ARBA00022705"/>
    </source>
</evidence>
<evidence type="ECO:0000313" key="12">
    <source>
        <dbReference type="EMBL" id="KAB7499998.1"/>
    </source>
</evidence>
<evidence type="ECO:0000313" key="13">
    <source>
        <dbReference type="Proteomes" id="UP000326759"/>
    </source>
</evidence>
<keyword evidence="8" id="KW-0378">Hydrolase</keyword>
<keyword evidence="10" id="KW-0238">DNA-binding</keyword>
<dbReference type="Proteomes" id="UP000326759">
    <property type="component" value="Unassembled WGS sequence"/>
</dbReference>
<evidence type="ECO:0000256" key="1">
    <source>
        <dbReference type="ARBA" id="ARBA00022679"/>
    </source>
</evidence>
<comment type="caution">
    <text evidence="12">The sequence shown here is derived from an EMBL/GenBank/DDBJ whole genome shotgun (WGS) entry which is preliminary data.</text>
</comment>
<keyword evidence="2" id="KW-0548">Nucleotidyltransferase</keyword>
<keyword evidence="5" id="KW-0479">Metal-binding</keyword>
<evidence type="ECO:0000256" key="5">
    <source>
        <dbReference type="ARBA" id="ARBA00022723"/>
    </source>
</evidence>
<keyword evidence="4" id="KW-0540">Nuclease</keyword>
<dbReference type="EMBL" id="SEYY01015782">
    <property type="protein sequence ID" value="KAB7499998.1"/>
    <property type="molecule type" value="Genomic_DNA"/>
</dbReference>
<gene>
    <name evidence="12" type="primary">Rep</name>
    <name evidence="12" type="ORF">Anas_14655</name>
</gene>
<dbReference type="GO" id="GO:0003677">
    <property type="term" value="F:DNA binding"/>
    <property type="evidence" value="ECO:0007669"/>
    <property type="project" value="UniProtKB-KW"/>
</dbReference>
<evidence type="ECO:0000256" key="10">
    <source>
        <dbReference type="ARBA" id="ARBA00023125"/>
    </source>
</evidence>
<protein>
    <submittedName>
        <fullName evidence="12">Replication-associated protein</fullName>
    </submittedName>
</protein>
<dbReference type="Gene3D" id="3.40.1310.20">
    <property type="match status" value="1"/>
</dbReference>
<dbReference type="AlphaFoldDB" id="A0A5N5T1H1"/>
<evidence type="ECO:0000256" key="7">
    <source>
        <dbReference type="ARBA" id="ARBA00022759"/>
    </source>
</evidence>
<dbReference type="OrthoDB" id="10523966at2759"/>
<keyword evidence="7" id="KW-0255">Endonuclease</keyword>
<evidence type="ECO:0000256" key="2">
    <source>
        <dbReference type="ARBA" id="ARBA00022695"/>
    </source>
</evidence>
<evidence type="ECO:0000256" key="8">
    <source>
        <dbReference type="ARBA" id="ARBA00022801"/>
    </source>
</evidence>
<sequence>MPQKELNSDRRVRRWCFTLNNPEFCVDYFKKFSEIKNVRRFIFGHERGSESDTVHLQGYMEFEVSVRFPVLKKISPRAHWEPSAGTPYQNYKYCSKEGNFQVFGNWNSEESRLKRERKHGAGEERVSSTDIIRRLYRDSEDAIQYRGGYLSRKRVIDEQIAKLHHKIHKRSVYDEMVLATLRKWQYDILVILFKQNNRKVMWVYDEKGGKAQA</sequence>
<keyword evidence="3" id="KW-0235">DNA replication</keyword>
<keyword evidence="13" id="KW-1185">Reference proteome</keyword>
<evidence type="ECO:0000259" key="11">
    <source>
        <dbReference type="PROSITE" id="PS52020"/>
    </source>
</evidence>
<keyword evidence="1" id="KW-0808">Transferase</keyword>
<dbReference type="GO" id="GO:0006260">
    <property type="term" value="P:DNA replication"/>
    <property type="evidence" value="ECO:0007669"/>
    <property type="project" value="UniProtKB-KW"/>
</dbReference>
<dbReference type="GO" id="GO:0000166">
    <property type="term" value="F:nucleotide binding"/>
    <property type="evidence" value="ECO:0007669"/>
    <property type="project" value="UniProtKB-KW"/>
</dbReference>
<reference evidence="12 13" key="1">
    <citation type="journal article" date="2019" name="PLoS Biol.">
        <title>Sex chromosomes control vertical transmission of feminizing Wolbachia symbionts in an isopod.</title>
        <authorList>
            <person name="Becking T."/>
            <person name="Chebbi M.A."/>
            <person name="Giraud I."/>
            <person name="Moumen B."/>
            <person name="Laverre T."/>
            <person name="Caubet Y."/>
            <person name="Peccoud J."/>
            <person name="Gilbert C."/>
            <person name="Cordaux R."/>
        </authorList>
    </citation>
    <scope>NUCLEOTIDE SEQUENCE [LARGE SCALE GENOMIC DNA]</scope>
    <source>
        <strain evidence="12">ANa2</strain>
        <tissue evidence="12">Whole body excluding digestive tract and cuticle</tissue>
    </source>
</reference>
<organism evidence="12 13">
    <name type="scientific">Armadillidium nasatum</name>
    <dbReference type="NCBI Taxonomy" id="96803"/>
    <lineage>
        <taxon>Eukaryota</taxon>
        <taxon>Metazoa</taxon>
        <taxon>Ecdysozoa</taxon>
        <taxon>Arthropoda</taxon>
        <taxon>Crustacea</taxon>
        <taxon>Multicrustacea</taxon>
        <taxon>Malacostraca</taxon>
        <taxon>Eumalacostraca</taxon>
        <taxon>Peracarida</taxon>
        <taxon>Isopoda</taxon>
        <taxon>Oniscidea</taxon>
        <taxon>Crinocheta</taxon>
        <taxon>Armadillidiidae</taxon>
        <taxon>Armadillidium</taxon>
    </lineage>
</organism>
<dbReference type="GO" id="GO:0004519">
    <property type="term" value="F:endonuclease activity"/>
    <property type="evidence" value="ECO:0007669"/>
    <property type="project" value="UniProtKB-KW"/>
</dbReference>
<proteinExistence type="predicted"/>
<evidence type="ECO:0000256" key="6">
    <source>
        <dbReference type="ARBA" id="ARBA00022741"/>
    </source>
</evidence>
<keyword evidence="9" id="KW-0190">Covalent protein-DNA linkage</keyword>